<dbReference type="AlphaFoldDB" id="A0A6S8YE02"/>
<evidence type="ECO:0000256" key="2">
    <source>
        <dbReference type="PROSITE-ProRule" id="PRU10007"/>
    </source>
</evidence>
<feature type="domain" description="Aldehyde dehydrogenase" evidence="4">
    <location>
        <begin position="90"/>
        <end position="553"/>
    </location>
</feature>
<protein>
    <recommendedName>
        <fullName evidence="4">Aldehyde dehydrogenase domain-containing protein</fullName>
    </recommendedName>
</protein>
<dbReference type="Gene3D" id="3.40.309.10">
    <property type="entry name" value="Aldehyde Dehydrogenase, Chain A, domain 2"/>
    <property type="match status" value="1"/>
</dbReference>
<proteinExistence type="inferred from homology"/>
<dbReference type="PANTHER" id="PTHR11699">
    <property type="entry name" value="ALDEHYDE DEHYDROGENASE-RELATED"/>
    <property type="match status" value="1"/>
</dbReference>
<evidence type="ECO:0000256" key="3">
    <source>
        <dbReference type="RuleBase" id="RU003345"/>
    </source>
</evidence>
<evidence type="ECO:0000256" key="1">
    <source>
        <dbReference type="ARBA" id="ARBA00023002"/>
    </source>
</evidence>
<evidence type="ECO:0000259" key="4">
    <source>
        <dbReference type="Pfam" id="PF00171"/>
    </source>
</evidence>
<dbReference type="InterPro" id="IPR016163">
    <property type="entry name" value="Ald_DH_C"/>
</dbReference>
<dbReference type="InterPro" id="IPR015590">
    <property type="entry name" value="Aldehyde_DH_dom"/>
</dbReference>
<sequence length="613" mass="66769">MANDGMLVAAMAPLLSSDIGILILLAIPLLSLASSLKLWDTLSLLLEFTTTSVPTIDVKLAAAESDDDGVTSKPDTSKKVQLRDPERKGFVQCYDPSTLQHLGEVPAMTKEDVDAICAKAAKAQKSWSRTTYAQRRLVMRTIQKYIVNHVEDICRVCTRDSGKPKVDALLGEVMTTCEKIRTINANGEEWLRRQYRPSGPMMMHKTAYVEYVPFGVLGVIAPWNYPFHNMLNHIISGLFSGNAVVSKCSEHTSWSSDYFGRIVKAALVECGHDPDIVQTVTGFGEAGSALVSSSYVDKIIFTGSPGVGRLVMEGCSKNLKPVILELGGKDPMVFCDDVKIKDVVPWAMRGCFQNCGQNCCGVERLFVYESIVTEFIDTVLPRVKGLRQGVPLKTCGSDGDVDCGAMVMDAQMDHIQALVDDAVSKGATLHCGGKRNDKLDGQFYVPTLLSGVTADMKISTEEVFGPIMCIVTVPNDDDEKCVEMINACSFGLGSSVYSASQKRGMKIGKQLRSGMFTVNDFGVNYLIQSLPFGGVGESGFDRFAGPEGLRACCLERSIVEDRIPGVRTTIPSPIDYPIDIRKGLPFGTSLVNLFYNESLLGKIKAIFGLIKYG</sequence>
<name>A0A6S8YE02_9STRA</name>
<dbReference type="Gene3D" id="3.40.605.10">
    <property type="entry name" value="Aldehyde Dehydrogenase, Chain A, domain 1"/>
    <property type="match status" value="1"/>
</dbReference>
<accession>A0A6S8YE02</accession>
<organism evidence="5">
    <name type="scientific">Ditylum brightwellii</name>
    <dbReference type="NCBI Taxonomy" id="49249"/>
    <lineage>
        <taxon>Eukaryota</taxon>
        <taxon>Sar</taxon>
        <taxon>Stramenopiles</taxon>
        <taxon>Ochrophyta</taxon>
        <taxon>Bacillariophyta</taxon>
        <taxon>Mediophyceae</taxon>
        <taxon>Lithodesmiophycidae</taxon>
        <taxon>Lithodesmiales</taxon>
        <taxon>Lithodesmiaceae</taxon>
        <taxon>Ditylum</taxon>
    </lineage>
</organism>
<feature type="active site" evidence="2">
    <location>
        <position position="325"/>
    </location>
</feature>
<gene>
    <name evidence="5" type="ORF">DBRI00130_LOCUS42507</name>
</gene>
<dbReference type="Pfam" id="PF00171">
    <property type="entry name" value="Aldedh"/>
    <property type="match status" value="1"/>
</dbReference>
<dbReference type="PROSITE" id="PS00070">
    <property type="entry name" value="ALDEHYDE_DEHYDR_CYS"/>
    <property type="match status" value="1"/>
</dbReference>
<evidence type="ECO:0000313" key="5">
    <source>
        <dbReference type="EMBL" id="CAE4664875.1"/>
    </source>
</evidence>
<keyword evidence="1 3" id="KW-0560">Oxidoreductase</keyword>
<dbReference type="EMBL" id="HBNS01059119">
    <property type="protein sequence ID" value="CAE4664875.1"/>
    <property type="molecule type" value="Transcribed_RNA"/>
</dbReference>
<dbReference type="GO" id="GO:0016620">
    <property type="term" value="F:oxidoreductase activity, acting on the aldehyde or oxo group of donors, NAD or NADP as acceptor"/>
    <property type="evidence" value="ECO:0007669"/>
    <property type="project" value="InterPro"/>
</dbReference>
<dbReference type="InterPro" id="IPR016161">
    <property type="entry name" value="Ald_DH/histidinol_DH"/>
</dbReference>
<dbReference type="InterPro" id="IPR016162">
    <property type="entry name" value="Ald_DH_N"/>
</dbReference>
<reference evidence="5" key="1">
    <citation type="submission" date="2021-01" db="EMBL/GenBank/DDBJ databases">
        <authorList>
            <person name="Corre E."/>
            <person name="Pelletier E."/>
            <person name="Niang G."/>
            <person name="Scheremetjew M."/>
            <person name="Finn R."/>
            <person name="Kale V."/>
            <person name="Holt S."/>
            <person name="Cochrane G."/>
            <person name="Meng A."/>
            <person name="Brown T."/>
            <person name="Cohen L."/>
        </authorList>
    </citation>
    <scope>NUCLEOTIDE SEQUENCE</scope>
    <source>
        <strain evidence="5">GSO104</strain>
    </source>
</reference>
<dbReference type="InterPro" id="IPR016160">
    <property type="entry name" value="Ald_DH_CS_CYS"/>
</dbReference>
<dbReference type="SUPFAM" id="SSF53720">
    <property type="entry name" value="ALDH-like"/>
    <property type="match status" value="1"/>
</dbReference>
<comment type="similarity">
    <text evidence="3">Belongs to the aldehyde dehydrogenase family.</text>
</comment>
<dbReference type="InterPro" id="IPR029510">
    <property type="entry name" value="Ald_DH_CS_GLU"/>
</dbReference>
<dbReference type="PROSITE" id="PS00687">
    <property type="entry name" value="ALDEHYDE_DEHYDR_GLU"/>
    <property type="match status" value="1"/>
</dbReference>